<dbReference type="InterPro" id="IPR027417">
    <property type="entry name" value="P-loop_NTPase"/>
</dbReference>
<evidence type="ECO:0000313" key="6">
    <source>
        <dbReference type="EMBL" id="OSI14186.1"/>
    </source>
</evidence>
<evidence type="ECO:0000256" key="3">
    <source>
        <dbReference type="ARBA" id="ARBA00022741"/>
    </source>
</evidence>
<dbReference type="InterPro" id="IPR003439">
    <property type="entry name" value="ABC_transporter-like_ATP-bd"/>
</dbReference>
<dbReference type="PROSITE" id="PS50893">
    <property type="entry name" value="ABC_TRANSPORTER_2"/>
    <property type="match status" value="1"/>
</dbReference>
<reference evidence="7" key="1">
    <citation type="submission" date="2017-01" db="EMBL/GenBank/DDBJ databases">
        <authorList>
            <person name="Wolfgang W.J."/>
            <person name="Cole J."/>
            <person name="Wroblewski D."/>
            <person name="Mcginnis J."/>
            <person name="Musser K.A."/>
        </authorList>
    </citation>
    <scope>NUCLEOTIDE SEQUENCE [LARGE SCALE GENOMIC DNA]</scope>
    <source>
        <strain evidence="7">DSM 19151</strain>
    </source>
</reference>
<accession>A0A1X3D327</accession>
<dbReference type="STRING" id="194197.BWD09_11170"/>
<dbReference type="RefSeq" id="WP_085366888.1">
    <property type="nucleotide sequence ID" value="NZ_CAUJPZ010000056.1"/>
</dbReference>
<keyword evidence="7" id="KW-1185">Reference proteome</keyword>
<protein>
    <submittedName>
        <fullName evidence="6">Fe3+/spermidine/putrescine ABC transporter ATP-binding protein</fullName>
    </submittedName>
</protein>
<evidence type="ECO:0000313" key="7">
    <source>
        <dbReference type="Proteomes" id="UP000193118"/>
    </source>
</evidence>
<keyword evidence="2" id="KW-0472">Membrane</keyword>
<name>A0A1X3D327_9NEIS</name>
<dbReference type="GO" id="GO:0005524">
    <property type="term" value="F:ATP binding"/>
    <property type="evidence" value="ECO:0007669"/>
    <property type="project" value="UniProtKB-KW"/>
</dbReference>
<dbReference type="InterPro" id="IPR050093">
    <property type="entry name" value="ABC_SmlMolc_Importer"/>
</dbReference>
<dbReference type="Gene3D" id="3.40.50.300">
    <property type="entry name" value="P-loop containing nucleotide triphosphate hydrolases"/>
    <property type="match status" value="1"/>
</dbReference>
<dbReference type="Pfam" id="PF00005">
    <property type="entry name" value="ABC_tran"/>
    <property type="match status" value="1"/>
</dbReference>
<dbReference type="SUPFAM" id="SSF52540">
    <property type="entry name" value="P-loop containing nucleoside triphosphate hydrolases"/>
    <property type="match status" value="1"/>
</dbReference>
<evidence type="ECO:0000259" key="5">
    <source>
        <dbReference type="PROSITE" id="PS50893"/>
    </source>
</evidence>
<comment type="caution">
    <text evidence="6">The sequence shown here is derived from an EMBL/GenBank/DDBJ whole genome shotgun (WGS) entry which is preliminary data.</text>
</comment>
<dbReference type="OrthoDB" id="5298774at2"/>
<dbReference type="GeneID" id="94580257"/>
<evidence type="ECO:0000256" key="2">
    <source>
        <dbReference type="ARBA" id="ARBA00022475"/>
    </source>
</evidence>
<keyword evidence="4 6" id="KW-0067">ATP-binding</keyword>
<dbReference type="AlphaFoldDB" id="A0A1X3D327"/>
<sequence length="215" mass="24060">MLFDINIRKQLPSFSLDIRLQSDAQKLVLLGASGSGKSLTLQLIAGLLKPDGGHIRIGGETWFGNGCNLPARRRRAGLMFQDYALFPHLTVSQNIAFGVQAGWRNPAKRPSENVRRWLDLLQLEHVADRYPHEISGGQKQRTALARTLIVQPKLLLLDEPFSALDADLRRHTRRELLQLQQQSGIPMILITHDATDAEALGDEIRRIENGRLHGG</sequence>
<feature type="domain" description="ABC transporter" evidence="5">
    <location>
        <begin position="2"/>
        <end position="215"/>
    </location>
</feature>
<keyword evidence="3" id="KW-0547">Nucleotide-binding</keyword>
<dbReference type="Proteomes" id="UP000193118">
    <property type="component" value="Unassembled WGS sequence"/>
</dbReference>
<keyword evidence="2" id="KW-1003">Cell membrane</keyword>
<dbReference type="SMART" id="SM00382">
    <property type="entry name" value="AAA"/>
    <property type="match status" value="1"/>
</dbReference>
<dbReference type="GO" id="GO:0016887">
    <property type="term" value="F:ATP hydrolysis activity"/>
    <property type="evidence" value="ECO:0007669"/>
    <property type="project" value="InterPro"/>
</dbReference>
<dbReference type="PANTHER" id="PTHR42781:SF4">
    <property type="entry name" value="SPERMIDINE_PUTRESCINE IMPORT ATP-BINDING PROTEIN POTA"/>
    <property type="match status" value="1"/>
</dbReference>
<dbReference type="PANTHER" id="PTHR42781">
    <property type="entry name" value="SPERMIDINE/PUTRESCINE IMPORT ATP-BINDING PROTEIN POTA"/>
    <property type="match status" value="1"/>
</dbReference>
<gene>
    <name evidence="6" type="ORF">BWD09_11170</name>
</gene>
<proteinExistence type="predicted"/>
<organism evidence="6 7">
    <name type="scientific">Neisseria dentiae</name>
    <dbReference type="NCBI Taxonomy" id="194197"/>
    <lineage>
        <taxon>Bacteria</taxon>
        <taxon>Pseudomonadati</taxon>
        <taxon>Pseudomonadota</taxon>
        <taxon>Betaproteobacteria</taxon>
        <taxon>Neisseriales</taxon>
        <taxon>Neisseriaceae</taxon>
        <taxon>Neisseria</taxon>
    </lineage>
</organism>
<dbReference type="InterPro" id="IPR003593">
    <property type="entry name" value="AAA+_ATPase"/>
</dbReference>
<dbReference type="EMBL" id="MTBO01000041">
    <property type="protein sequence ID" value="OSI14186.1"/>
    <property type="molecule type" value="Genomic_DNA"/>
</dbReference>
<evidence type="ECO:0000256" key="1">
    <source>
        <dbReference type="ARBA" id="ARBA00022448"/>
    </source>
</evidence>
<keyword evidence="1" id="KW-0813">Transport</keyword>
<evidence type="ECO:0000256" key="4">
    <source>
        <dbReference type="ARBA" id="ARBA00022840"/>
    </source>
</evidence>